<gene>
    <name evidence="2" type="ORF">Fmac_008690</name>
</gene>
<reference evidence="2 3" key="1">
    <citation type="submission" date="2024-08" db="EMBL/GenBank/DDBJ databases">
        <title>Insights into the chromosomal genome structure of Flemingia macrophylla.</title>
        <authorList>
            <person name="Ding Y."/>
            <person name="Zhao Y."/>
            <person name="Bi W."/>
            <person name="Wu M."/>
            <person name="Zhao G."/>
            <person name="Gong Y."/>
            <person name="Li W."/>
            <person name="Zhang P."/>
        </authorList>
    </citation>
    <scope>NUCLEOTIDE SEQUENCE [LARGE SCALE GENOMIC DNA]</scope>
    <source>
        <strain evidence="2">DYQJB</strain>
        <tissue evidence="2">Leaf</tissue>
    </source>
</reference>
<dbReference type="Proteomes" id="UP001603857">
    <property type="component" value="Unassembled WGS sequence"/>
</dbReference>
<sequence length="218" mass="24724">MMNNYQYPIRSPNHPIKMTIQLLPLKIFKFGPKKFNLGATLEGSQRDSGFESQSNLNVSIIGLKEDETRFRRRKRKKVLPMKETCPLLLPKDFVTPSILAEGTTSQDVDSLWSSSLLNKGVFNDSKVSRCDRALIENMGPQASSKGVKIFLERAEAIMGYWKISLTELNKEKENYIATIDLDLDKLDALKRMENGELVTDEDSSSKEMKNKNVASMLN</sequence>
<evidence type="ECO:0000313" key="2">
    <source>
        <dbReference type="EMBL" id="KAL2340750.1"/>
    </source>
</evidence>
<keyword evidence="3" id="KW-1185">Reference proteome</keyword>
<dbReference type="AlphaFoldDB" id="A0ABD1MY51"/>
<name>A0ABD1MY51_9FABA</name>
<organism evidence="2 3">
    <name type="scientific">Flemingia macrophylla</name>
    <dbReference type="NCBI Taxonomy" id="520843"/>
    <lineage>
        <taxon>Eukaryota</taxon>
        <taxon>Viridiplantae</taxon>
        <taxon>Streptophyta</taxon>
        <taxon>Embryophyta</taxon>
        <taxon>Tracheophyta</taxon>
        <taxon>Spermatophyta</taxon>
        <taxon>Magnoliopsida</taxon>
        <taxon>eudicotyledons</taxon>
        <taxon>Gunneridae</taxon>
        <taxon>Pentapetalae</taxon>
        <taxon>rosids</taxon>
        <taxon>fabids</taxon>
        <taxon>Fabales</taxon>
        <taxon>Fabaceae</taxon>
        <taxon>Papilionoideae</taxon>
        <taxon>50 kb inversion clade</taxon>
        <taxon>NPAAA clade</taxon>
        <taxon>indigoferoid/millettioid clade</taxon>
        <taxon>Phaseoleae</taxon>
        <taxon>Flemingia</taxon>
    </lineage>
</organism>
<dbReference type="EMBL" id="JBGMDY010000003">
    <property type="protein sequence ID" value="KAL2340750.1"/>
    <property type="molecule type" value="Genomic_DNA"/>
</dbReference>
<proteinExistence type="predicted"/>
<feature type="region of interest" description="Disordered" evidence="1">
    <location>
        <begin position="197"/>
        <end position="218"/>
    </location>
</feature>
<evidence type="ECO:0000313" key="3">
    <source>
        <dbReference type="Proteomes" id="UP001603857"/>
    </source>
</evidence>
<accession>A0ABD1MY51</accession>
<comment type="caution">
    <text evidence="2">The sequence shown here is derived from an EMBL/GenBank/DDBJ whole genome shotgun (WGS) entry which is preliminary data.</text>
</comment>
<protein>
    <submittedName>
        <fullName evidence="2">Uncharacterized protein</fullName>
    </submittedName>
</protein>
<evidence type="ECO:0000256" key="1">
    <source>
        <dbReference type="SAM" id="MobiDB-lite"/>
    </source>
</evidence>